<feature type="region of interest" description="Disordered" evidence="1">
    <location>
        <begin position="264"/>
        <end position="294"/>
    </location>
</feature>
<feature type="compositionally biased region" description="Polar residues" evidence="1">
    <location>
        <begin position="264"/>
        <end position="288"/>
    </location>
</feature>
<reference evidence="3 4" key="1">
    <citation type="journal article" date="2019" name="Sci. Rep.">
        <title>Comparative genomics of chytrid fungi reveal insights into the obligate biotrophic and pathogenic lifestyle of Synchytrium endobioticum.</title>
        <authorList>
            <person name="van de Vossenberg B.T.L.H."/>
            <person name="Warris S."/>
            <person name="Nguyen H.D.T."/>
            <person name="van Gent-Pelzer M.P.E."/>
            <person name="Joly D.L."/>
            <person name="van de Geest H.C."/>
            <person name="Bonants P.J.M."/>
            <person name="Smith D.S."/>
            <person name="Levesque C.A."/>
            <person name="van der Lee T.A.J."/>
        </authorList>
    </citation>
    <scope>NUCLEOTIDE SEQUENCE [LARGE SCALE GENOMIC DNA]</scope>
    <source>
        <strain evidence="3 4">CBS 675.73</strain>
    </source>
</reference>
<keyword evidence="2" id="KW-0472">Membrane</keyword>
<feature type="transmembrane region" description="Helical" evidence="2">
    <location>
        <begin position="25"/>
        <end position="47"/>
    </location>
</feature>
<keyword evidence="2" id="KW-0812">Transmembrane</keyword>
<feature type="transmembrane region" description="Helical" evidence="2">
    <location>
        <begin position="59"/>
        <end position="82"/>
    </location>
</feature>
<dbReference type="Proteomes" id="UP000320333">
    <property type="component" value="Unassembled WGS sequence"/>
</dbReference>
<dbReference type="OrthoDB" id="2122814at2759"/>
<comment type="caution">
    <text evidence="3">The sequence shown here is derived from an EMBL/GenBank/DDBJ whole genome shotgun (WGS) entry which is preliminary data.</text>
</comment>
<evidence type="ECO:0000313" key="4">
    <source>
        <dbReference type="Proteomes" id="UP000320333"/>
    </source>
</evidence>
<proteinExistence type="predicted"/>
<evidence type="ECO:0000256" key="2">
    <source>
        <dbReference type="SAM" id="Phobius"/>
    </source>
</evidence>
<evidence type="ECO:0000313" key="3">
    <source>
        <dbReference type="EMBL" id="TPX70761.1"/>
    </source>
</evidence>
<name>A0A507F3E0_9FUNG</name>
<dbReference type="EMBL" id="QEAP01000275">
    <property type="protein sequence ID" value="TPX70761.1"/>
    <property type="molecule type" value="Genomic_DNA"/>
</dbReference>
<dbReference type="AlphaFoldDB" id="A0A507F3E0"/>
<protein>
    <recommendedName>
        <fullName evidence="5">G-protein coupled receptors family 1 profile domain-containing protein</fullName>
    </recommendedName>
</protein>
<feature type="transmembrane region" description="Helical" evidence="2">
    <location>
        <begin position="207"/>
        <end position="227"/>
    </location>
</feature>
<organism evidence="3 4">
    <name type="scientific">Chytriomyces confervae</name>
    <dbReference type="NCBI Taxonomy" id="246404"/>
    <lineage>
        <taxon>Eukaryota</taxon>
        <taxon>Fungi</taxon>
        <taxon>Fungi incertae sedis</taxon>
        <taxon>Chytridiomycota</taxon>
        <taxon>Chytridiomycota incertae sedis</taxon>
        <taxon>Chytridiomycetes</taxon>
        <taxon>Chytridiales</taxon>
        <taxon>Chytriomycetaceae</taxon>
        <taxon>Chytriomyces</taxon>
    </lineage>
</organism>
<sequence>MSNATLDLASLPLETPPILTFPQSIAFALVSGLTIEISCGGLITAASQYFQDGKASQTLVVMTVFNIIAIVYSSIVVWGVLLGADNCILGELLAVVCAQLFFVTFDIFMLMKTYAVSAFDRTVLIGCIGVGIYRVCWGIADAVKSHGAWDADLAICSYIQHPVTGIGYNSADIIVDTYSTVVALAFNWKHLKTSLSQIRKVLIQENLLRSLIILAIDSFSIYAALVWTDQFNILMAYLAQNYMYTRCMNAESVFKTIRKKASSTMHGAKPSNSAPYRSVSKQSSQTHGEGSGQP</sequence>
<keyword evidence="2" id="KW-1133">Transmembrane helix</keyword>
<accession>A0A507F3E0</accession>
<feature type="transmembrane region" description="Helical" evidence="2">
    <location>
        <begin position="88"/>
        <end position="110"/>
    </location>
</feature>
<evidence type="ECO:0008006" key="5">
    <source>
        <dbReference type="Google" id="ProtNLM"/>
    </source>
</evidence>
<evidence type="ECO:0000256" key="1">
    <source>
        <dbReference type="SAM" id="MobiDB-lite"/>
    </source>
</evidence>
<keyword evidence="4" id="KW-1185">Reference proteome</keyword>
<gene>
    <name evidence="3" type="ORF">CcCBS67573_g06429</name>
</gene>